<reference evidence="1 2" key="1">
    <citation type="journal article" date="2019" name="Sci. Rep.">
        <title>Orb-weaving spider Araneus ventricosus genome elucidates the spidroin gene catalogue.</title>
        <authorList>
            <person name="Kono N."/>
            <person name="Nakamura H."/>
            <person name="Ohtoshi R."/>
            <person name="Moran D.A.P."/>
            <person name="Shinohara A."/>
            <person name="Yoshida Y."/>
            <person name="Fujiwara M."/>
            <person name="Mori M."/>
            <person name="Tomita M."/>
            <person name="Arakawa K."/>
        </authorList>
    </citation>
    <scope>NUCLEOTIDE SEQUENCE [LARGE SCALE GENOMIC DNA]</scope>
</reference>
<evidence type="ECO:0000313" key="2">
    <source>
        <dbReference type="Proteomes" id="UP000499080"/>
    </source>
</evidence>
<gene>
    <name evidence="1" type="ORF">AVEN_242042_1</name>
</gene>
<protein>
    <recommendedName>
        <fullName evidence="3">Tc1-like transposase DDE domain-containing protein</fullName>
    </recommendedName>
</protein>
<accession>A0A4Y2PZF2</accession>
<sequence>MGAEFLFMDDNARPHRANIVDENAFKSEDHHLHGLASILTGLESNRACVDSHDAWSSLDQPLPPCLRNSDSIAWMSGENIPQDQIDN</sequence>
<dbReference type="OrthoDB" id="120326at2759"/>
<dbReference type="AlphaFoldDB" id="A0A4Y2PZF2"/>
<comment type="caution">
    <text evidence="1">The sequence shown here is derived from an EMBL/GenBank/DDBJ whole genome shotgun (WGS) entry which is preliminary data.</text>
</comment>
<evidence type="ECO:0000313" key="1">
    <source>
        <dbReference type="EMBL" id="GBN56631.1"/>
    </source>
</evidence>
<evidence type="ECO:0008006" key="3">
    <source>
        <dbReference type="Google" id="ProtNLM"/>
    </source>
</evidence>
<dbReference type="Proteomes" id="UP000499080">
    <property type="component" value="Unassembled WGS sequence"/>
</dbReference>
<proteinExistence type="predicted"/>
<dbReference type="EMBL" id="BGPR01012558">
    <property type="protein sequence ID" value="GBN56631.1"/>
    <property type="molecule type" value="Genomic_DNA"/>
</dbReference>
<name>A0A4Y2PZF2_ARAVE</name>
<keyword evidence="2" id="KW-1185">Reference proteome</keyword>
<organism evidence="1 2">
    <name type="scientific">Araneus ventricosus</name>
    <name type="common">Orbweaver spider</name>
    <name type="synonym">Epeira ventricosa</name>
    <dbReference type="NCBI Taxonomy" id="182803"/>
    <lineage>
        <taxon>Eukaryota</taxon>
        <taxon>Metazoa</taxon>
        <taxon>Ecdysozoa</taxon>
        <taxon>Arthropoda</taxon>
        <taxon>Chelicerata</taxon>
        <taxon>Arachnida</taxon>
        <taxon>Araneae</taxon>
        <taxon>Araneomorphae</taxon>
        <taxon>Entelegynae</taxon>
        <taxon>Araneoidea</taxon>
        <taxon>Araneidae</taxon>
        <taxon>Araneus</taxon>
    </lineage>
</organism>